<name>A0A6J5MDN4_9CAUD</name>
<sequence length="120" mass="13886">MARSRFKPIEIETDDPSTLFSEHRLEISKAIIYAVDFGIRNKKKKVDFAYILIKGILVITLSIDSREYVELLDQNIENLIEFEAYEECALAVKLKNKINKKLQKDELQLHLQKSGSSKTN</sequence>
<protein>
    <submittedName>
        <fullName evidence="1">Uncharacterized protein</fullName>
    </submittedName>
</protein>
<evidence type="ECO:0000313" key="1">
    <source>
        <dbReference type="EMBL" id="CAB4143170.1"/>
    </source>
</evidence>
<organism evidence="1">
    <name type="scientific">uncultured Caudovirales phage</name>
    <dbReference type="NCBI Taxonomy" id="2100421"/>
    <lineage>
        <taxon>Viruses</taxon>
        <taxon>Duplodnaviria</taxon>
        <taxon>Heunggongvirae</taxon>
        <taxon>Uroviricota</taxon>
        <taxon>Caudoviricetes</taxon>
        <taxon>Peduoviridae</taxon>
        <taxon>Maltschvirus</taxon>
        <taxon>Maltschvirus maltsch</taxon>
    </lineage>
</organism>
<accession>A0A6J5MDN4</accession>
<reference evidence="1" key="1">
    <citation type="submission" date="2020-04" db="EMBL/GenBank/DDBJ databases">
        <authorList>
            <person name="Chiriac C."/>
            <person name="Salcher M."/>
            <person name="Ghai R."/>
            <person name="Kavagutti S V."/>
        </authorList>
    </citation>
    <scope>NUCLEOTIDE SEQUENCE</scope>
</reference>
<dbReference type="EMBL" id="LR796420">
    <property type="protein sequence ID" value="CAB4143170.1"/>
    <property type="molecule type" value="Genomic_DNA"/>
</dbReference>
<gene>
    <name evidence="1" type="ORF">UFOVP449_129</name>
</gene>
<proteinExistence type="predicted"/>